<evidence type="ECO:0008006" key="9">
    <source>
        <dbReference type="Google" id="ProtNLM"/>
    </source>
</evidence>
<evidence type="ECO:0000313" key="6">
    <source>
        <dbReference type="EnsemblMetazoa" id="XP_019756906.1"/>
    </source>
</evidence>
<keyword evidence="2" id="KW-0812">Transmembrane</keyword>
<dbReference type="OrthoDB" id="6610549at2759"/>
<dbReference type="EMBL" id="KB632375">
    <property type="protein sequence ID" value="ERL93861.1"/>
    <property type="molecule type" value="Genomic_DNA"/>
</dbReference>
<feature type="signal peptide" evidence="3">
    <location>
        <begin position="1"/>
        <end position="26"/>
    </location>
</feature>
<keyword evidence="2" id="KW-1133">Transmembrane helix</keyword>
<feature type="non-terminal residue" evidence="4">
    <location>
        <position position="1"/>
    </location>
</feature>
<dbReference type="Proteomes" id="UP000019118">
    <property type="component" value="Unassembled WGS sequence"/>
</dbReference>
<reference evidence="6" key="2">
    <citation type="submission" date="2024-08" db="UniProtKB">
        <authorList>
            <consortium name="EnsemblMetazoa"/>
        </authorList>
    </citation>
    <scope>IDENTIFICATION</scope>
</reference>
<feature type="transmembrane region" description="Helical" evidence="2">
    <location>
        <begin position="140"/>
        <end position="162"/>
    </location>
</feature>
<evidence type="ECO:0000256" key="2">
    <source>
        <dbReference type="SAM" id="Phobius"/>
    </source>
</evidence>
<evidence type="ECO:0000313" key="8">
    <source>
        <dbReference type="Proteomes" id="UP000030742"/>
    </source>
</evidence>
<protein>
    <recommendedName>
        <fullName evidence="9">EB domain-containing protein</fullName>
    </recommendedName>
</protein>
<name>N6UB85_DENPD</name>
<dbReference type="Proteomes" id="UP000030742">
    <property type="component" value="Unassembled WGS sequence"/>
</dbReference>
<evidence type="ECO:0000256" key="1">
    <source>
        <dbReference type="SAM" id="MobiDB-lite"/>
    </source>
</evidence>
<evidence type="ECO:0000313" key="5">
    <source>
        <dbReference type="EMBL" id="ERL93861.1"/>
    </source>
</evidence>
<sequence>MEQVRRRAPWMRSLLLLLLILNGVEDNEANDDVKKKFSDPCSSTEECDFDGSICDPITNKCDCRPELTVTNHLDKCGVAASVNQSCFFNEQCERGTPMTECKDGVCTCRFERQAVMRAGGLMECIPIPNIVISQRYIDPAMIGILVAMFLMFITICIVLRLFSNARWRENRTIFNTPNPRLMNASLLRDTKLGHHERRGSKGSRGPSRPDSVASLPPHSPLSTESRRGSKGSSVSGASEKPKSPSHSTPMLESVAVDVQGTRP</sequence>
<dbReference type="OMA" id="MVPIIVC"/>
<evidence type="ECO:0000313" key="4">
    <source>
        <dbReference type="EMBL" id="ENN78980.1"/>
    </source>
</evidence>
<accession>N6UB85</accession>
<dbReference type="EMBL" id="KB740771">
    <property type="protein sequence ID" value="ENN78980.1"/>
    <property type="molecule type" value="Genomic_DNA"/>
</dbReference>
<dbReference type="HOGENOM" id="CLU_069698_1_0_1"/>
<keyword evidence="3" id="KW-0732">Signal</keyword>
<reference evidence="7 8" key="1">
    <citation type="journal article" date="2013" name="Genome Biol.">
        <title>Draft genome of the mountain pine beetle, Dendroctonus ponderosae Hopkins, a major forest pest.</title>
        <authorList>
            <person name="Keeling C.I."/>
            <person name="Yuen M.M."/>
            <person name="Liao N.Y."/>
            <person name="Docking T.R."/>
            <person name="Chan S.K."/>
            <person name="Taylor G.A."/>
            <person name="Palmquist D.L."/>
            <person name="Jackman S.D."/>
            <person name="Nguyen A."/>
            <person name="Li M."/>
            <person name="Henderson H."/>
            <person name="Janes J.K."/>
            <person name="Zhao Y."/>
            <person name="Pandoh P."/>
            <person name="Moore R."/>
            <person name="Sperling F.A."/>
            <person name="Huber D.P."/>
            <person name="Birol I."/>
            <person name="Jones S.J."/>
            <person name="Bohlmann J."/>
        </authorList>
    </citation>
    <scope>NUCLEOTIDE SEQUENCE</scope>
</reference>
<proteinExistence type="predicted"/>
<organism evidence="4">
    <name type="scientific">Dendroctonus ponderosae</name>
    <name type="common">Mountain pine beetle</name>
    <dbReference type="NCBI Taxonomy" id="77166"/>
    <lineage>
        <taxon>Eukaryota</taxon>
        <taxon>Metazoa</taxon>
        <taxon>Ecdysozoa</taxon>
        <taxon>Arthropoda</taxon>
        <taxon>Hexapoda</taxon>
        <taxon>Insecta</taxon>
        <taxon>Pterygota</taxon>
        <taxon>Neoptera</taxon>
        <taxon>Endopterygota</taxon>
        <taxon>Coleoptera</taxon>
        <taxon>Polyphaga</taxon>
        <taxon>Cucujiformia</taxon>
        <taxon>Curculionidae</taxon>
        <taxon>Scolytinae</taxon>
        <taxon>Dendroctonus</taxon>
    </lineage>
</organism>
<keyword evidence="7" id="KW-1185">Reference proteome</keyword>
<evidence type="ECO:0000256" key="3">
    <source>
        <dbReference type="SAM" id="SignalP"/>
    </source>
</evidence>
<evidence type="ECO:0000313" key="7">
    <source>
        <dbReference type="Proteomes" id="UP000019118"/>
    </source>
</evidence>
<dbReference type="STRING" id="77166.N6UB85"/>
<feature type="region of interest" description="Disordered" evidence="1">
    <location>
        <begin position="189"/>
        <end position="263"/>
    </location>
</feature>
<feature type="chain" id="PRO_5010972020" description="EB domain-containing protein" evidence="3">
    <location>
        <begin position="27"/>
        <end position="263"/>
    </location>
</feature>
<dbReference type="EnsemblMetazoa" id="XM_019901347.1">
    <property type="protein sequence ID" value="XP_019756906.1"/>
    <property type="gene ID" value="LOC109535435"/>
</dbReference>
<keyword evidence="2" id="KW-0472">Membrane</keyword>
<dbReference type="AlphaFoldDB" id="N6UB85"/>
<gene>
    <name evidence="6" type="primary">109535435</name>
    <name evidence="5" type="ORF">D910_11147</name>
    <name evidence="4" type="ORF">YQE_04564</name>
</gene>